<dbReference type="NCBIfam" id="TIGR00176">
    <property type="entry name" value="mobB"/>
    <property type="match status" value="1"/>
</dbReference>
<dbReference type="Proteomes" id="UP000727506">
    <property type="component" value="Unassembled WGS sequence"/>
</dbReference>
<evidence type="ECO:0000259" key="4">
    <source>
        <dbReference type="Pfam" id="PF12804"/>
    </source>
</evidence>
<dbReference type="InterPro" id="IPR013482">
    <property type="entry name" value="Molybde_CF_guanTrfase"/>
</dbReference>
<accession>A0A943UXW2</accession>
<protein>
    <submittedName>
        <fullName evidence="5">Molybdopterin-guanine dinucleotide biosynthesis protein B</fullName>
    </submittedName>
</protein>
<dbReference type="Pfam" id="PF03205">
    <property type="entry name" value="MobB"/>
    <property type="match status" value="1"/>
</dbReference>
<evidence type="ECO:0000256" key="1">
    <source>
        <dbReference type="ARBA" id="ARBA00023134"/>
    </source>
</evidence>
<dbReference type="InterPro" id="IPR004435">
    <property type="entry name" value="MobB_dom"/>
</dbReference>
<dbReference type="SUPFAM" id="SSF52540">
    <property type="entry name" value="P-loop containing nucleoside triphosphate hydrolases"/>
    <property type="match status" value="1"/>
</dbReference>
<sequence length="397" mass="43023">MVHRPSPAVSFVGRHNSGKTTLLVKVIAELVSRGLNIGTVKHHGHPDFDIDYPGKDSFRHREAGSCDTVIVSPTRMARVTALEQEPSCAEVVASMPDHDLVIVEGYRQSGLPVIEVIRWANERDRAAAREFCETGSVRGAVPCAVVTDVDAVAQAALAGGMRVFSLDDVKGIADYLAETFARPFVTVAVQAGGESRRMGQSKATVPFLGAPLLARIVSRVAPAADELIVTTNEPDRLGFLDELDLDCPVRLVTDSYSERGALKGMATAFEAARGPIVAVVACDMVFASAPLIAEEAHMLHEGRFDAVVPCNKFGYEPFHAVYRKEPCLAAAHAAIERGEVRARDFFDSIDLGLFQRDDLRRAVPEGGCFINANTPDELSRIERSIEEDGDRGIACRR</sequence>
<dbReference type="InterPro" id="IPR027417">
    <property type="entry name" value="P-loop_NTPase"/>
</dbReference>
<dbReference type="PANTHER" id="PTHR40072">
    <property type="entry name" value="MOLYBDOPTERIN-GUANINE DINUCLEOTIDE BIOSYNTHESIS ADAPTER PROTEIN-RELATED"/>
    <property type="match status" value="1"/>
</dbReference>
<keyword evidence="2" id="KW-0501">Molybdenum cofactor biosynthesis</keyword>
<proteinExistence type="predicted"/>
<evidence type="ECO:0000313" key="6">
    <source>
        <dbReference type="Proteomes" id="UP000727506"/>
    </source>
</evidence>
<feature type="domain" description="MobA-like NTP transferase" evidence="4">
    <location>
        <begin position="188"/>
        <end position="347"/>
    </location>
</feature>
<dbReference type="CDD" id="cd03116">
    <property type="entry name" value="MobB"/>
    <property type="match status" value="1"/>
</dbReference>
<dbReference type="GO" id="GO:0016779">
    <property type="term" value="F:nucleotidyltransferase activity"/>
    <property type="evidence" value="ECO:0007669"/>
    <property type="project" value="UniProtKB-ARBA"/>
</dbReference>
<dbReference type="Pfam" id="PF12804">
    <property type="entry name" value="NTP_transf_3"/>
    <property type="match status" value="1"/>
</dbReference>
<dbReference type="GO" id="GO:0005525">
    <property type="term" value="F:GTP binding"/>
    <property type="evidence" value="ECO:0007669"/>
    <property type="project" value="UniProtKB-KW"/>
</dbReference>
<comment type="caution">
    <text evidence="5">The sequence shown here is derived from an EMBL/GenBank/DDBJ whole genome shotgun (WGS) entry which is preliminary data.</text>
</comment>
<dbReference type="Gene3D" id="3.40.50.300">
    <property type="entry name" value="P-loop containing nucleotide triphosphate hydrolases"/>
    <property type="match status" value="1"/>
</dbReference>
<dbReference type="AlphaFoldDB" id="A0A943UXW2"/>
<evidence type="ECO:0000256" key="2">
    <source>
        <dbReference type="ARBA" id="ARBA00023150"/>
    </source>
</evidence>
<dbReference type="InterPro" id="IPR052539">
    <property type="entry name" value="MGD_biosynthesis_adapter"/>
</dbReference>
<dbReference type="GO" id="GO:0006777">
    <property type="term" value="P:Mo-molybdopterin cofactor biosynthetic process"/>
    <property type="evidence" value="ECO:0007669"/>
    <property type="project" value="UniProtKB-KW"/>
</dbReference>
<evidence type="ECO:0000313" key="5">
    <source>
        <dbReference type="EMBL" id="MBS6940733.1"/>
    </source>
</evidence>
<reference evidence="5" key="1">
    <citation type="submission" date="2021-02" db="EMBL/GenBank/DDBJ databases">
        <title>Infant gut strain persistence is associated with maternal origin, phylogeny, and functional potential including surface adhesion and iron acquisition.</title>
        <authorList>
            <person name="Lou Y.C."/>
        </authorList>
    </citation>
    <scope>NUCLEOTIDE SEQUENCE</scope>
    <source>
        <strain evidence="5">L2_039_000G1_dasL2_039_000G1_concoct_11</strain>
    </source>
</reference>
<dbReference type="PANTHER" id="PTHR40072:SF1">
    <property type="entry name" value="MOLYBDOPTERIN-GUANINE DINUCLEOTIDE BIOSYNTHESIS ADAPTER PROTEIN"/>
    <property type="match status" value="1"/>
</dbReference>
<evidence type="ECO:0000259" key="3">
    <source>
        <dbReference type="Pfam" id="PF03205"/>
    </source>
</evidence>
<dbReference type="InterPro" id="IPR025877">
    <property type="entry name" value="MobA-like_NTP_Trfase"/>
</dbReference>
<dbReference type="SUPFAM" id="SSF53448">
    <property type="entry name" value="Nucleotide-diphospho-sugar transferases"/>
    <property type="match status" value="1"/>
</dbReference>
<dbReference type="Gene3D" id="3.90.550.10">
    <property type="entry name" value="Spore Coat Polysaccharide Biosynthesis Protein SpsA, Chain A"/>
    <property type="match status" value="1"/>
</dbReference>
<organism evidence="5 6">
    <name type="scientific">Slackia piriformis</name>
    <dbReference type="NCBI Taxonomy" id="626934"/>
    <lineage>
        <taxon>Bacteria</taxon>
        <taxon>Bacillati</taxon>
        <taxon>Actinomycetota</taxon>
        <taxon>Coriobacteriia</taxon>
        <taxon>Eggerthellales</taxon>
        <taxon>Eggerthellaceae</taxon>
        <taxon>Slackia</taxon>
    </lineage>
</organism>
<feature type="domain" description="Molybdopterin-guanine dinucleotide biosynthesis protein B (MobB)" evidence="3">
    <location>
        <begin position="9"/>
        <end position="125"/>
    </location>
</feature>
<dbReference type="InterPro" id="IPR029044">
    <property type="entry name" value="Nucleotide-diphossugar_trans"/>
</dbReference>
<dbReference type="EMBL" id="JAGZSV010000061">
    <property type="protein sequence ID" value="MBS6940733.1"/>
    <property type="molecule type" value="Genomic_DNA"/>
</dbReference>
<keyword evidence="1" id="KW-0342">GTP-binding</keyword>
<dbReference type="CDD" id="cd02503">
    <property type="entry name" value="MobA"/>
    <property type="match status" value="1"/>
</dbReference>
<keyword evidence="1" id="KW-0547">Nucleotide-binding</keyword>
<gene>
    <name evidence="5" type="primary">mobB</name>
    <name evidence="5" type="ORF">KH142_04495</name>
</gene>
<name>A0A943UXW2_9ACTN</name>